<dbReference type="GO" id="GO:0045292">
    <property type="term" value="P:mRNA cis splicing, via spliceosome"/>
    <property type="evidence" value="ECO:0007669"/>
    <property type="project" value="InterPro"/>
</dbReference>
<evidence type="ECO:0000259" key="2">
    <source>
        <dbReference type="PROSITE" id="PS50174"/>
    </source>
</evidence>
<dbReference type="Proteomes" id="UP000050741">
    <property type="component" value="Unassembled WGS sequence"/>
</dbReference>
<organism evidence="3 4">
    <name type="scientific">Globodera pallida</name>
    <name type="common">Potato cyst nematode worm</name>
    <name type="synonym">Heterodera pallida</name>
    <dbReference type="NCBI Taxonomy" id="36090"/>
    <lineage>
        <taxon>Eukaryota</taxon>
        <taxon>Metazoa</taxon>
        <taxon>Ecdysozoa</taxon>
        <taxon>Nematoda</taxon>
        <taxon>Chromadorea</taxon>
        <taxon>Rhabditida</taxon>
        <taxon>Tylenchina</taxon>
        <taxon>Tylenchomorpha</taxon>
        <taxon>Tylenchoidea</taxon>
        <taxon>Heteroderidae</taxon>
        <taxon>Heteroderinae</taxon>
        <taxon>Globodera</taxon>
    </lineage>
</organism>
<feature type="region of interest" description="Disordered" evidence="1">
    <location>
        <begin position="18"/>
        <end position="42"/>
    </location>
</feature>
<reference evidence="4" key="2">
    <citation type="submission" date="2016-06" db="UniProtKB">
        <authorList>
            <consortium name="WormBaseParasite"/>
        </authorList>
    </citation>
    <scope>IDENTIFICATION</scope>
</reference>
<dbReference type="GO" id="GO:0003676">
    <property type="term" value="F:nucleic acid binding"/>
    <property type="evidence" value="ECO:0007669"/>
    <property type="project" value="InterPro"/>
</dbReference>
<keyword evidence="3" id="KW-1185">Reference proteome</keyword>
<dbReference type="GO" id="GO:0071011">
    <property type="term" value="C:precatalytic spliceosome"/>
    <property type="evidence" value="ECO:0007669"/>
    <property type="project" value="TreeGrafter"/>
</dbReference>
<dbReference type="PROSITE" id="PS50174">
    <property type="entry name" value="G_PATCH"/>
    <property type="match status" value="1"/>
</dbReference>
<dbReference type="PANTHER" id="PTHR13288:SF8">
    <property type="entry name" value="SPLICING FACTOR 45"/>
    <property type="match status" value="1"/>
</dbReference>
<dbReference type="InterPro" id="IPR040052">
    <property type="entry name" value="RBM17"/>
</dbReference>
<evidence type="ECO:0000313" key="4">
    <source>
        <dbReference type="WBParaSite" id="GPLIN_000117500"/>
    </source>
</evidence>
<reference evidence="3" key="1">
    <citation type="submission" date="2014-05" db="EMBL/GenBank/DDBJ databases">
        <title>The genome and life-stage specific transcriptomes of Globodera pallida elucidate key aspects of plant parasitism by a cyst nematode.</title>
        <authorList>
            <person name="Cotton J.A."/>
            <person name="Lilley C.J."/>
            <person name="Jones L.M."/>
            <person name="Kikuchi T."/>
            <person name="Reid A.J."/>
            <person name="Thorpe P."/>
            <person name="Tsai I.J."/>
            <person name="Beasley H."/>
            <person name="Blok V."/>
            <person name="Cock P.J.A."/>
            <person name="Van den Akker S.E."/>
            <person name="Holroyd N."/>
            <person name="Hunt M."/>
            <person name="Mantelin S."/>
            <person name="Naghra H."/>
            <person name="Pain A."/>
            <person name="Palomares-Rius J.E."/>
            <person name="Zarowiecki M."/>
            <person name="Berriman M."/>
            <person name="Jones J.T."/>
            <person name="Urwin P.E."/>
        </authorList>
    </citation>
    <scope>NUCLEOTIDE SEQUENCE [LARGE SCALE GENOMIC DNA]</scope>
    <source>
        <strain evidence="3">Lindley</strain>
    </source>
</reference>
<dbReference type="Pfam" id="PF01585">
    <property type="entry name" value="G-patch"/>
    <property type="match status" value="1"/>
</dbReference>
<dbReference type="SMART" id="SM00443">
    <property type="entry name" value="G_patch"/>
    <property type="match status" value="1"/>
</dbReference>
<feature type="compositionally biased region" description="Basic and acidic residues" evidence="1">
    <location>
        <begin position="18"/>
        <end position="31"/>
    </location>
</feature>
<feature type="domain" description="G-patch" evidence="2">
    <location>
        <begin position="272"/>
        <end position="318"/>
    </location>
</feature>
<dbReference type="GO" id="GO:0000380">
    <property type="term" value="P:alternative mRNA splicing, via spliceosome"/>
    <property type="evidence" value="ECO:0007669"/>
    <property type="project" value="TreeGrafter"/>
</dbReference>
<dbReference type="PANTHER" id="PTHR13288">
    <property type="entry name" value="SPLICING FACTOR 45 SPF45"/>
    <property type="match status" value="1"/>
</dbReference>
<dbReference type="AlphaFoldDB" id="A0A183BKP4"/>
<protein>
    <submittedName>
        <fullName evidence="4">G-patch domain-containing protein</fullName>
    </submittedName>
</protein>
<evidence type="ECO:0000256" key="1">
    <source>
        <dbReference type="SAM" id="MobiDB-lite"/>
    </source>
</evidence>
<evidence type="ECO:0000313" key="3">
    <source>
        <dbReference type="Proteomes" id="UP000050741"/>
    </source>
</evidence>
<dbReference type="WBParaSite" id="GPLIN_000117500">
    <property type="protein sequence ID" value="GPLIN_000117500"/>
    <property type="gene ID" value="GPLIN_000117500"/>
</dbReference>
<proteinExistence type="predicted"/>
<dbReference type="InterPro" id="IPR000467">
    <property type="entry name" value="G_patch_dom"/>
</dbReference>
<sequence>MSLYEDIGIESSTELVKVKEENSEEKVDEHPSPLTLSFSAPKTPLTAASPAPLSVNKMNLSFLKSQLEAKKAILQNAAAAVSQQKSGSFGGVAQQSPTPALLAPAAVLQRDKQQQQLKRGPFKLKPHKAIPLPIDSAGAFTLVPKSLKEDKVFLFGEVMVEDEYNPTAPTDYSSFKQKREQLRLKEKIAKEIADRLAKEASEEEEKRRKGAAIAPPTAFESYGPDNVGVDGIAPSSAHMPTTASAVVVKEEVVEQRFEQPKLAQFGKGMSRGLGVAANIMSKMGYRQGAGLGAKEQGISRPLEVQRTGKNIGLIFGEESASSVVTSLDERGQEQQQNG</sequence>
<accession>A0A183BKP4</accession>
<name>A0A183BKP4_GLOPA</name>